<dbReference type="Proteomes" id="UP000445696">
    <property type="component" value="Unassembled WGS sequence"/>
</dbReference>
<evidence type="ECO:0000256" key="3">
    <source>
        <dbReference type="ARBA" id="ARBA00022833"/>
    </source>
</evidence>
<keyword evidence="2" id="KW-0479">Metal-binding</keyword>
<keyword evidence="4" id="KW-0456">Lyase</keyword>
<comment type="similarity">
    <text evidence="1">Belongs to the Gfa family.</text>
</comment>
<proteinExistence type="inferred from homology"/>
<dbReference type="GO" id="GO:0046872">
    <property type="term" value="F:metal ion binding"/>
    <property type="evidence" value="ECO:0007669"/>
    <property type="project" value="UniProtKB-KW"/>
</dbReference>
<protein>
    <submittedName>
        <fullName evidence="6">Aldehyde-activating protein</fullName>
    </submittedName>
</protein>
<dbReference type="OrthoDB" id="7186766at2"/>
<dbReference type="InterPro" id="IPR011057">
    <property type="entry name" value="Mss4-like_sf"/>
</dbReference>
<evidence type="ECO:0000259" key="5">
    <source>
        <dbReference type="PROSITE" id="PS51891"/>
    </source>
</evidence>
<dbReference type="PANTHER" id="PTHR33337:SF40">
    <property type="entry name" value="CENP-V_GFA DOMAIN-CONTAINING PROTEIN-RELATED"/>
    <property type="match status" value="1"/>
</dbReference>
<dbReference type="AlphaFoldDB" id="A0A845MCD8"/>
<dbReference type="RefSeq" id="WP_161337785.1">
    <property type="nucleotide sequence ID" value="NZ_JBHSDG010000002.1"/>
</dbReference>
<dbReference type="Gene3D" id="3.90.1590.10">
    <property type="entry name" value="glutathione-dependent formaldehyde- activating enzyme (gfa)"/>
    <property type="match status" value="1"/>
</dbReference>
<keyword evidence="7" id="KW-1185">Reference proteome</keyword>
<dbReference type="InterPro" id="IPR006913">
    <property type="entry name" value="CENP-V/GFA"/>
</dbReference>
<evidence type="ECO:0000256" key="4">
    <source>
        <dbReference type="ARBA" id="ARBA00023239"/>
    </source>
</evidence>
<accession>A0A845MCD8</accession>
<evidence type="ECO:0000313" key="6">
    <source>
        <dbReference type="EMBL" id="MZR21385.1"/>
    </source>
</evidence>
<comment type="caution">
    <text evidence="6">The sequence shown here is derived from an EMBL/GenBank/DDBJ whole genome shotgun (WGS) entry which is preliminary data.</text>
</comment>
<keyword evidence="3" id="KW-0862">Zinc</keyword>
<feature type="domain" description="CENP-V/GFA" evidence="5">
    <location>
        <begin position="6"/>
        <end position="124"/>
    </location>
</feature>
<dbReference type="PANTHER" id="PTHR33337">
    <property type="entry name" value="GFA DOMAIN-CONTAINING PROTEIN"/>
    <property type="match status" value="1"/>
</dbReference>
<evidence type="ECO:0000256" key="2">
    <source>
        <dbReference type="ARBA" id="ARBA00022723"/>
    </source>
</evidence>
<dbReference type="GO" id="GO:0016846">
    <property type="term" value="F:carbon-sulfur lyase activity"/>
    <property type="evidence" value="ECO:0007669"/>
    <property type="project" value="InterPro"/>
</dbReference>
<organism evidence="6 7">
    <name type="scientific">Sneathiella chungangensis</name>
    <dbReference type="NCBI Taxonomy" id="1418234"/>
    <lineage>
        <taxon>Bacteria</taxon>
        <taxon>Pseudomonadati</taxon>
        <taxon>Pseudomonadota</taxon>
        <taxon>Alphaproteobacteria</taxon>
        <taxon>Sneathiellales</taxon>
        <taxon>Sneathiellaceae</taxon>
        <taxon>Sneathiella</taxon>
    </lineage>
</organism>
<dbReference type="Pfam" id="PF04828">
    <property type="entry name" value="GFA"/>
    <property type="match status" value="1"/>
</dbReference>
<gene>
    <name evidence="6" type="ORF">GQF03_03485</name>
</gene>
<sequence length="139" mass="14990">MTGKHYSGGCACGAVRYETDSAPVFENHCQCRDCQRRSGTGHSSFLTFADRKAVHLTGKVTEWRVMGDSGKEKTHCFCATCGSPVYLLLDVLPEGIAIHAASLDDPGQFNPAVVTYASAGFGWDRMDPALAAFDTVLPR</sequence>
<name>A0A845MCD8_9PROT</name>
<evidence type="ECO:0000313" key="7">
    <source>
        <dbReference type="Proteomes" id="UP000445696"/>
    </source>
</evidence>
<evidence type="ECO:0000256" key="1">
    <source>
        <dbReference type="ARBA" id="ARBA00005495"/>
    </source>
</evidence>
<dbReference type="SUPFAM" id="SSF51316">
    <property type="entry name" value="Mss4-like"/>
    <property type="match status" value="1"/>
</dbReference>
<reference evidence="6 7" key="1">
    <citation type="journal article" date="2014" name="Int. J. Syst. Evol. Microbiol.">
        <title>Sneathiella chungangensis sp. nov., isolated from a marine sand, and emended description of the genus Sneathiella.</title>
        <authorList>
            <person name="Siamphan C."/>
            <person name="Kim H."/>
            <person name="Lee J.S."/>
            <person name="Kim W."/>
        </authorList>
    </citation>
    <scope>NUCLEOTIDE SEQUENCE [LARGE SCALE GENOMIC DNA]</scope>
    <source>
        <strain evidence="6 7">KCTC 32476</strain>
    </source>
</reference>
<dbReference type="PROSITE" id="PS51891">
    <property type="entry name" value="CENP_V_GFA"/>
    <property type="match status" value="1"/>
</dbReference>
<dbReference type="EMBL" id="WTVA01000001">
    <property type="protein sequence ID" value="MZR21385.1"/>
    <property type="molecule type" value="Genomic_DNA"/>
</dbReference>